<feature type="compositionally biased region" description="Polar residues" evidence="1">
    <location>
        <begin position="393"/>
        <end position="402"/>
    </location>
</feature>
<feature type="compositionally biased region" description="Acidic residues" evidence="1">
    <location>
        <begin position="460"/>
        <end position="470"/>
    </location>
</feature>
<keyword evidence="4" id="KW-1185">Reference proteome</keyword>
<keyword evidence="2" id="KW-1133">Transmembrane helix</keyword>
<feature type="region of interest" description="Disordered" evidence="1">
    <location>
        <begin position="392"/>
        <end position="545"/>
    </location>
</feature>
<evidence type="ECO:0000313" key="4">
    <source>
        <dbReference type="Proteomes" id="UP000070501"/>
    </source>
</evidence>
<feature type="transmembrane region" description="Helical" evidence="2">
    <location>
        <begin position="83"/>
        <end position="106"/>
    </location>
</feature>
<feature type="transmembrane region" description="Helical" evidence="2">
    <location>
        <begin position="112"/>
        <end position="133"/>
    </location>
</feature>
<dbReference type="OrthoDB" id="5404940at2759"/>
<sequence>MGGQPYMYEAARSSRFPQADFDPKAFTRASWEPKPVKPKQDGPLVSFNRHPDLHEVPRSRITQYRPMSNTTKWFIRWTRYLQIVLRALELIAGLGLMVLMILLTKVEPLTQWVMRITPGVVAVCSAYAVWHHARPARARPPASSAAYQLFAGITDCAVLPLYAYGMLAVTNHSSEWDTLIGNKDYLRYFIVSEYWTLMGAGALHVISLLISVYLGLMFRRIASMPPDMNPLEGNLTSRMHKRNKSSVTTISNDSVHRLSTPLEGHRRSGAPYETLSRPPSVPFMHTRQNSGDSSASSKRDSRTDLPSRQYQIPAGNTSRHSIATFTTARTQAPPSRGSAHRGNYSEIPLHETGGRPKSMAAAAEPLAHQPINASPTRVARFTESWYASDSLVGRTQQRQRAANSAEREKEQQSNHRNRAYETLTQRYDDNTNNHGGSGNYSDDENWQSDRDHDMMRPDPMDDVSDIEDDSEVYRRQGGSPINASARMSLHDPVHPLRSHPSGMVAQITTNPTTTTTSASSNNNNNRTPPRQKTPFRNTRDSDVSALSEVDLNSRRVSGGVGSNGQDIADAKSYSALSIGKRYSQKILGVGGGKNSNNNSPKDRTSSIQADNDFFFASKPYGDLRPGTPPVMISVDSSAGSAGSGGRQVSSGNDYDLGVSSHNNRGYRRHVSGKAAEEGMAGGGAAGRPYSRYSILRD</sequence>
<feature type="compositionally biased region" description="Low complexity" evidence="1">
    <location>
        <begin position="636"/>
        <end position="651"/>
    </location>
</feature>
<dbReference type="InParanoid" id="A0A136J5D5"/>
<evidence type="ECO:0000256" key="2">
    <source>
        <dbReference type="SAM" id="Phobius"/>
    </source>
</evidence>
<feature type="compositionally biased region" description="Polar residues" evidence="1">
    <location>
        <begin position="306"/>
        <end position="333"/>
    </location>
</feature>
<evidence type="ECO:0000256" key="1">
    <source>
        <dbReference type="SAM" id="MobiDB-lite"/>
    </source>
</evidence>
<gene>
    <name evidence="3" type="ORF">Micbo1qcDRAFT_195198</name>
</gene>
<proteinExistence type="predicted"/>
<dbReference type="EMBL" id="KQ964249">
    <property type="protein sequence ID" value="KXJ92299.1"/>
    <property type="molecule type" value="Genomic_DNA"/>
</dbReference>
<keyword evidence="2" id="KW-0472">Membrane</keyword>
<reference evidence="4" key="1">
    <citation type="submission" date="2016-02" db="EMBL/GenBank/DDBJ databases">
        <title>Draft genome sequence of Microdochium bolleyi, a fungal endophyte of beachgrass.</title>
        <authorList>
            <consortium name="DOE Joint Genome Institute"/>
            <person name="David A.S."/>
            <person name="May G."/>
            <person name="Haridas S."/>
            <person name="Lim J."/>
            <person name="Wang M."/>
            <person name="Labutti K."/>
            <person name="Lipzen A."/>
            <person name="Barry K."/>
            <person name="Grigoriev I.V."/>
        </authorList>
    </citation>
    <scope>NUCLEOTIDE SEQUENCE [LARGE SCALE GENOMIC DNA]</scope>
    <source>
        <strain evidence="4">J235TASD1</strain>
    </source>
</reference>
<feature type="region of interest" description="Disordered" evidence="1">
    <location>
        <begin position="232"/>
        <end position="361"/>
    </location>
</feature>
<feature type="compositionally biased region" description="Basic and acidic residues" evidence="1">
    <location>
        <begin position="447"/>
        <end position="459"/>
    </location>
</feature>
<feature type="compositionally biased region" description="Low complexity" evidence="1">
    <location>
        <begin position="508"/>
        <end position="528"/>
    </location>
</feature>
<protein>
    <submittedName>
        <fullName evidence="3">Uncharacterized protein</fullName>
    </submittedName>
</protein>
<dbReference type="AlphaFoldDB" id="A0A136J5D5"/>
<keyword evidence="2" id="KW-0812">Transmembrane</keyword>
<feature type="transmembrane region" description="Helical" evidence="2">
    <location>
        <begin position="194"/>
        <end position="216"/>
    </location>
</feature>
<name>A0A136J5D5_9PEZI</name>
<dbReference type="STRING" id="196109.A0A136J5D5"/>
<organism evidence="3 4">
    <name type="scientific">Microdochium bolleyi</name>
    <dbReference type="NCBI Taxonomy" id="196109"/>
    <lineage>
        <taxon>Eukaryota</taxon>
        <taxon>Fungi</taxon>
        <taxon>Dikarya</taxon>
        <taxon>Ascomycota</taxon>
        <taxon>Pezizomycotina</taxon>
        <taxon>Sordariomycetes</taxon>
        <taxon>Xylariomycetidae</taxon>
        <taxon>Xylariales</taxon>
        <taxon>Microdochiaceae</taxon>
        <taxon>Microdochium</taxon>
    </lineage>
</organism>
<dbReference type="Proteomes" id="UP000070501">
    <property type="component" value="Unassembled WGS sequence"/>
</dbReference>
<evidence type="ECO:0000313" key="3">
    <source>
        <dbReference type="EMBL" id="KXJ92299.1"/>
    </source>
</evidence>
<accession>A0A136J5D5</accession>
<feature type="region of interest" description="Disordered" evidence="1">
    <location>
        <begin position="636"/>
        <end position="697"/>
    </location>
</feature>